<keyword evidence="4" id="KW-1185">Reference proteome</keyword>
<proteinExistence type="predicted"/>
<dbReference type="EMBL" id="JANEYF010005871">
    <property type="protein sequence ID" value="KAJ8926522.1"/>
    <property type="molecule type" value="Genomic_DNA"/>
</dbReference>
<dbReference type="GO" id="GO:0030915">
    <property type="term" value="C:Smc5-Smc6 complex"/>
    <property type="evidence" value="ECO:0007669"/>
    <property type="project" value="TreeGrafter"/>
</dbReference>
<name>A0AAV8WIY8_9CUCU</name>
<dbReference type="Proteomes" id="UP001162156">
    <property type="component" value="Unassembled WGS sequence"/>
</dbReference>
<dbReference type="SUPFAM" id="SSF57997">
    <property type="entry name" value="Tropomyosin"/>
    <property type="match status" value="1"/>
</dbReference>
<dbReference type="Gene3D" id="1.10.287.1490">
    <property type="match status" value="1"/>
</dbReference>
<organism evidence="3 4">
    <name type="scientific">Rhamnusium bicolor</name>
    <dbReference type="NCBI Taxonomy" id="1586634"/>
    <lineage>
        <taxon>Eukaryota</taxon>
        <taxon>Metazoa</taxon>
        <taxon>Ecdysozoa</taxon>
        <taxon>Arthropoda</taxon>
        <taxon>Hexapoda</taxon>
        <taxon>Insecta</taxon>
        <taxon>Pterygota</taxon>
        <taxon>Neoptera</taxon>
        <taxon>Endopterygota</taxon>
        <taxon>Coleoptera</taxon>
        <taxon>Polyphaga</taxon>
        <taxon>Cucujiformia</taxon>
        <taxon>Chrysomeloidea</taxon>
        <taxon>Cerambycidae</taxon>
        <taxon>Lepturinae</taxon>
        <taxon>Rhagiini</taxon>
        <taxon>Rhamnusium</taxon>
    </lineage>
</organism>
<evidence type="ECO:0000313" key="3">
    <source>
        <dbReference type="EMBL" id="KAJ8926522.1"/>
    </source>
</evidence>
<feature type="coiled-coil region" evidence="2">
    <location>
        <begin position="126"/>
        <end position="153"/>
    </location>
</feature>
<sequence>MPMEQKISSTKKQITDLQQNNSKISQVIRNVENSISSYLEKVDSLKDSIRTAEDDMNLKLSEVEQWDKEIEDVFNKLQEMKTLQKEAQAKCDASERVKQTISIEINKLTTHQKSLRDKKEEIVQAKLDDDRKIHSLENEMNRLENVKHSRLQDLQRRNQDAYKAVCWLRNNKHLFQGEIFEPIMLEVNVLDSRHAKYVENVIPLRDRFGFYVCKKGGHEQTYTMFERKAEPFY</sequence>
<accession>A0AAV8WIY8</accession>
<comment type="caution">
    <text evidence="3">The sequence shown here is derived from an EMBL/GenBank/DDBJ whole genome shotgun (WGS) entry which is preliminary data.</text>
</comment>
<dbReference type="AlphaFoldDB" id="A0AAV8WIY8"/>
<dbReference type="PANTHER" id="PTHR45916:SF1">
    <property type="entry name" value="STRUCTURAL MAINTENANCE OF CHROMOSOMES PROTEIN 5"/>
    <property type="match status" value="1"/>
</dbReference>
<evidence type="ECO:0000313" key="4">
    <source>
        <dbReference type="Proteomes" id="UP001162156"/>
    </source>
</evidence>
<dbReference type="GO" id="GO:0003697">
    <property type="term" value="F:single-stranded DNA binding"/>
    <property type="evidence" value="ECO:0007669"/>
    <property type="project" value="TreeGrafter"/>
</dbReference>
<evidence type="ECO:0000256" key="1">
    <source>
        <dbReference type="ARBA" id="ARBA00023054"/>
    </source>
</evidence>
<dbReference type="GO" id="GO:0000724">
    <property type="term" value="P:double-strand break repair via homologous recombination"/>
    <property type="evidence" value="ECO:0007669"/>
    <property type="project" value="TreeGrafter"/>
</dbReference>
<evidence type="ECO:0000256" key="2">
    <source>
        <dbReference type="SAM" id="Coils"/>
    </source>
</evidence>
<dbReference type="GO" id="GO:0005634">
    <property type="term" value="C:nucleus"/>
    <property type="evidence" value="ECO:0007669"/>
    <property type="project" value="TreeGrafter"/>
</dbReference>
<keyword evidence="1 2" id="KW-0175">Coiled coil</keyword>
<protein>
    <submittedName>
        <fullName evidence="3">Uncharacterized protein</fullName>
    </submittedName>
</protein>
<dbReference type="PANTHER" id="PTHR45916">
    <property type="entry name" value="STRUCTURAL MAINTENANCE OF CHROMOSOMES PROTEIN 5"/>
    <property type="match status" value="1"/>
</dbReference>
<reference evidence="3" key="1">
    <citation type="journal article" date="2023" name="Insect Mol. Biol.">
        <title>Genome sequencing provides insights into the evolution of gene families encoding plant cell wall-degrading enzymes in longhorned beetles.</title>
        <authorList>
            <person name="Shin N.R."/>
            <person name="Okamura Y."/>
            <person name="Kirsch R."/>
            <person name="Pauchet Y."/>
        </authorList>
    </citation>
    <scope>NUCLEOTIDE SEQUENCE</scope>
    <source>
        <strain evidence="3">RBIC_L_NR</strain>
    </source>
</reference>
<gene>
    <name evidence="3" type="ORF">NQ314_021124</name>
</gene>
<feature type="coiled-coil region" evidence="2">
    <location>
        <begin position="14"/>
        <end position="90"/>
    </location>
</feature>